<proteinExistence type="predicted"/>
<organism evidence="2 3">
    <name type="scientific">Oryza sativa subsp. japonica</name>
    <name type="common">Rice</name>
    <dbReference type="NCBI Taxonomy" id="39947"/>
    <lineage>
        <taxon>Eukaryota</taxon>
        <taxon>Viridiplantae</taxon>
        <taxon>Streptophyta</taxon>
        <taxon>Embryophyta</taxon>
        <taxon>Tracheophyta</taxon>
        <taxon>Spermatophyta</taxon>
        <taxon>Magnoliopsida</taxon>
        <taxon>Liliopsida</taxon>
        <taxon>Poales</taxon>
        <taxon>Poaceae</taxon>
        <taxon>BOP clade</taxon>
        <taxon>Oryzoideae</taxon>
        <taxon>Oryzeae</taxon>
        <taxon>Oryzinae</taxon>
        <taxon>Oryza</taxon>
        <taxon>Oryza sativa</taxon>
    </lineage>
</organism>
<dbReference type="EMBL" id="AP005574">
    <property type="protein sequence ID" value="BAD22270.1"/>
    <property type="molecule type" value="Genomic_DNA"/>
</dbReference>
<reference evidence="3" key="1">
    <citation type="journal article" date="2005" name="Nature">
        <title>The map-based sequence of the rice genome.</title>
        <authorList>
            <consortium name="International rice genome sequencing project (IRGSP)"/>
            <person name="Matsumoto T."/>
            <person name="Wu J."/>
            <person name="Kanamori H."/>
            <person name="Katayose Y."/>
            <person name="Fujisawa M."/>
            <person name="Namiki N."/>
            <person name="Mizuno H."/>
            <person name="Yamamoto K."/>
            <person name="Antonio B.A."/>
            <person name="Baba T."/>
            <person name="Sakata K."/>
            <person name="Nagamura Y."/>
            <person name="Aoki H."/>
            <person name="Arikawa K."/>
            <person name="Arita K."/>
            <person name="Bito T."/>
            <person name="Chiden Y."/>
            <person name="Fujitsuka N."/>
            <person name="Fukunaka R."/>
            <person name="Hamada M."/>
            <person name="Harada C."/>
            <person name="Hayashi A."/>
            <person name="Hijishita S."/>
            <person name="Honda M."/>
            <person name="Hosokawa S."/>
            <person name="Ichikawa Y."/>
            <person name="Idonuma A."/>
            <person name="Iijima M."/>
            <person name="Ikeda M."/>
            <person name="Ikeno M."/>
            <person name="Ito K."/>
            <person name="Ito S."/>
            <person name="Ito T."/>
            <person name="Ito Y."/>
            <person name="Ito Y."/>
            <person name="Iwabuchi A."/>
            <person name="Kamiya K."/>
            <person name="Karasawa W."/>
            <person name="Kurita K."/>
            <person name="Katagiri S."/>
            <person name="Kikuta A."/>
            <person name="Kobayashi H."/>
            <person name="Kobayashi N."/>
            <person name="Machita K."/>
            <person name="Maehara T."/>
            <person name="Masukawa M."/>
            <person name="Mizubayashi T."/>
            <person name="Mukai Y."/>
            <person name="Nagasaki H."/>
            <person name="Nagata Y."/>
            <person name="Naito S."/>
            <person name="Nakashima M."/>
            <person name="Nakama Y."/>
            <person name="Nakamichi Y."/>
            <person name="Nakamura M."/>
            <person name="Meguro A."/>
            <person name="Negishi M."/>
            <person name="Ohta I."/>
            <person name="Ohta T."/>
            <person name="Okamoto M."/>
            <person name="Ono N."/>
            <person name="Saji S."/>
            <person name="Sakaguchi M."/>
            <person name="Sakai K."/>
            <person name="Shibata M."/>
            <person name="Shimokawa T."/>
            <person name="Song J."/>
            <person name="Takazaki Y."/>
            <person name="Terasawa K."/>
            <person name="Tsugane M."/>
            <person name="Tsuji K."/>
            <person name="Ueda S."/>
            <person name="Waki K."/>
            <person name="Yamagata H."/>
            <person name="Yamamoto M."/>
            <person name="Yamamoto S."/>
            <person name="Yamane H."/>
            <person name="Yoshiki S."/>
            <person name="Yoshihara R."/>
            <person name="Yukawa K."/>
            <person name="Zhong H."/>
            <person name="Yano M."/>
            <person name="Yuan Q."/>
            <person name="Ouyang S."/>
            <person name="Liu J."/>
            <person name="Jones K.M."/>
            <person name="Gansberger K."/>
            <person name="Moffat K."/>
            <person name="Hill J."/>
            <person name="Bera J."/>
            <person name="Fadrosh D."/>
            <person name="Jin S."/>
            <person name="Johri S."/>
            <person name="Kim M."/>
            <person name="Overton L."/>
            <person name="Reardon M."/>
            <person name="Tsitrin T."/>
            <person name="Vuong H."/>
            <person name="Weaver B."/>
            <person name="Ciecko A."/>
            <person name="Tallon L."/>
            <person name="Jackson J."/>
            <person name="Pai G."/>
            <person name="Aken S.V."/>
            <person name="Utterback T."/>
            <person name="Reidmuller S."/>
            <person name="Feldblyum T."/>
            <person name="Hsiao J."/>
            <person name="Zismann V."/>
            <person name="Iobst S."/>
            <person name="de Vazeille A.R."/>
            <person name="Buell C.R."/>
            <person name="Ying K."/>
            <person name="Li Y."/>
            <person name="Lu T."/>
            <person name="Huang Y."/>
            <person name="Zhao Q."/>
            <person name="Feng Q."/>
            <person name="Zhang L."/>
            <person name="Zhu J."/>
            <person name="Weng Q."/>
            <person name="Mu J."/>
            <person name="Lu Y."/>
            <person name="Fan D."/>
            <person name="Liu Y."/>
            <person name="Guan J."/>
            <person name="Zhang Y."/>
            <person name="Yu S."/>
            <person name="Liu X."/>
            <person name="Zhang Y."/>
            <person name="Hong G."/>
            <person name="Han B."/>
            <person name="Choisne N."/>
            <person name="Demange N."/>
            <person name="Orjeda G."/>
            <person name="Samain S."/>
            <person name="Cattolico L."/>
            <person name="Pelletier E."/>
            <person name="Couloux A."/>
            <person name="Segurens B."/>
            <person name="Wincker P."/>
            <person name="D'Hont A."/>
            <person name="Scarpelli C."/>
            <person name="Weissenbach J."/>
            <person name="Salanoubat M."/>
            <person name="Quetier F."/>
            <person name="Yu Y."/>
            <person name="Kim H.R."/>
            <person name="Rambo T."/>
            <person name="Currie J."/>
            <person name="Collura K."/>
            <person name="Luo M."/>
            <person name="Yang T."/>
            <person name="Ammiraju J.S.S."/>
            <person name="Engler F."/>
            <person name="Soderlund C."/>
            <person name="Wing R.A."/>
            <person name="Palmer L.E."/>
            <person name="de la Bastide M."/>
            <person name="Spiegel L."/>
            <person name="Nascimento L."/>
            <person name="Zutavern T."/>
            <person name="O'Shaughnessy A."/>
            <person name="Dike S."/>
            <person name="Dedhia N."/>
            <person name="Preston R."/>
            <person name="Balija V."/>
            <person name="McCombie W.R."/>
            <person name="Chow T."/>
            <person name="Chen H."/>
            <person name="Chung M."/>
            <person name="Chen C."/>
            <person name="Shaw J."/>
            <person name="Wu H."/>
            <person name="Hsiao K."/>
            <person name="Chao Y."/>
            <person name="Chu M."/>
            <person name="Cheng C."/>
            <person name="Hour A."/>
            <person name="Lee P."/>
            <person name="Lin S."/>
            <person name="Lin Y."/>
            <person name="Liou J."/>
            <person name="Liu S."/>
            <person name="Hsing Y."/>
            <person name="Raghuvanshi S."/>
            <person name="Mohanty A."/>
            <person name="Bharti A.K."/>
            <person name="Gaur A."/>
            <person name="Gupta V."/>
            <person name="Kumar D."/>
            <person name="Ravi V."/>
            <person name="Vij S."/>
            <person name="Kapur A."/>
            <person name="Khurana P."/>
            <person name="Khurana P."/>
            <person name="Khurana J.P."/>
            <person name="Tyagi A.K."/>
            <person name="Gaikwad K."/>
            <person name="Singh A."/>
            <person name="Dalal V."/>
            <person name="Srivastava S."/>
            <person name="Dixit A."/>
            <person name="Pal A.K."/>
            <person name="Ghazi I.A."/>
            <person name="Yadav M."/>
            <person name="Pandit A."/>
            <person name="Bhargava A."/>
            <person name="Sureshbabu K."/>
            <person name="Batra K."/>
            <person name="Sharma T.R."/>
            <person name="Mohapatra T."/>
            <person name="Singh N.K."/>
            <person name="Messing J."/>
            <person name="Nelson A.B."/>
            <person name="Fuks G."/>
            <person name="Kavchok S."/>
            <person name="Keizer G."/>
            <person name="Linton E."/>
            <person name="Llaca V."/>
            <person name="Song R."/>
            <person name="Tanyolac B."/>
            <person name="Young S."/>
            <person name="Ho-Il K."/>
            <person name="Hahn J.H."/>
            <person name="Sangsakoo G."/>
            <person name="Vanavichit A."/>
            <person name="de Mattos Luiz.A.T."/>
            <person name="Zimmer P.D."/>
            <person name="Malone G."/>
            <person name="Dellagostin O."/>
            <person name="de Oliveira A.C."/>
            <person name="Bevan M."/>
            <person name="Bancroft I."/>
            <person name="Minx P."/>
            <person name="Cordum H."/>
            <person name="Wilson R."/>
            <person name="Cheng Z."/>
            <person name="Jin W."/>
            <person name="Jiang J."/>
            <person name="Leong S.A."/>
            <person name="Iwama H."/>
            <person name="Gojobori T."/>
            <person name="Itoh T."/>
            <person name="Niimura Y."/>
            <person name="Fujii Y."/>
            <person name="Habara T."/>
            <person name="Sakai H."/>
            <person name="Sato Y."/>
            <person name="Wilson G."/>
            <person name="Kumar K."/>
            <person name="McCouch S."/>
            <person name="Juretic N."/>
            <person name="Hoen D."/>
            <person name="Wright S."/>
            <person name="Bruskiewich R."/>
            <person name="Bureau T."/>
            <person name="Miyao A."/>
            <person name="Hirochika H."/>
            <person name="Nishikawa T."/>
            <person name="Kadowaki K."/>
            <person name="Sugiura M."/>
            <person name="Burr B."/>
            <person name="Sasaki T."/>
        </authorList>
    </citation>
    <scope>NUCLEOTIDE SEQUENCE [LARGE SCALE GENOMIC DNA]</scope>
    <source>
        <strain evidence="3">cv. Nipponbare</strain>
    </source>
</reference>
<sequence>MRGFGDGSAVERFGPRPGERRGEERADGSGSGSSCSASAACFGWSGHQKGEVPVKAKRYGAQLSWGMVERATAELQIHRLRRCVDGDDDDELRGIGDSDGKDDKRRHTTTSWR</sequence>
<dbReference type="AlphaFoldDB" id="Q6K499"/>
<evidence type="ECO:0000256" key="1">
    <source>
        <dbReference type="SAM" id="MobiDB-lite"/>
    </source>
</evidence>
<protein>
    <submittedName>
        <fullName evidence="2">Uncharacterized protein</fullName>
    </submittedName>
</protein>
<evidence type="ECO:0000313" key="3">
    <source>
        <dbReference type="Proteomes" id="UP000000763"/>
    </source>
</evidence>
<feature type="region of interest" description="Disordered" evidence="1">
    <location>
        <begin position="1"/>
        <end position="37"/>
    </location>
</feature>
<reference evidence="3" key="2">
    <citation type="journal article" date="2008" name="Nucleic Acids Res.">
        <title>The rice annotation project database (RAP-DB): 2008 update.</title>
        <authorList>
            <consortium name="The rice annotation project (RAP)"/>
        </authorList>
    </citation>
    <scope>GENOME REANNOTATION</scope>
    <source>
        <strain evidence="3">cv. Nipponbare</strain>
    </source>
</reference>
<accession>Q6K499</accession>
<feature type="compositionally biased region" description="Basic and acidic residues" evidence="1">
    <location>
        <begin position="92"/>
        <end position="105"/>
    </location>
</feature>
<dbReference type="Proteomes" id="UP000000763">
    <property type="component" value="Chromosome 9"/>
</dbReference>
<evidence type="ECO:0000313" key="2">
    <source>
        <dbReference type="EMBL" id="BAD22270.1"/>
    </source>
</evidence>
<gene>
    <name evidence="2" type="primary">OJ1595_D08.20</name>
</gene>
<name>Q6K499_ORYSJ</name>
<feature type="region of interest" description="Disordered" evidence="1">
    <location>
        <begin position="86"/>
        <end position="113"/>
    </location>
</feature>
<feature type="compositionally biased region" description="Basic and acidic residues" evidence="1">
    <location>
        <begin position="13"/>
        <end position="27"/>
    </location>
</feature>